<gene>
    <name evidence="3" type="primary">LOC110768446</name>
</gene>
<proteinExistence type="predicted"/>
<dbReference type="AlphaFoldDB" id="A0A6P5TK21"/>
<dbReference type="InterPro" id="IPR002156">
    <property type="entry name" value="RNaseH_domain"/>
</dbReference>
<dbReference type="CDD" id="cd06222">
    <property type="entry name" value="RNase_H_like"/>
    <property type="match status" value="1"/>
</dbReference>
<evidence type="ECO:0000313" key="3">
    <source>
        <dbReference type="RefSeq" id="XP_021827868.1"/>
    </source>
</evidence>
<dbReference type="PANTHER" id="PTHR47074:SF79">
    <property type="entry name" value="PUTATIVE-RELATED"/>
    <property type="match status" value="1"/>
</dbReference>
<reference evidence="3" key="1">
    <citation type="submission" date="2025-08" db="UniProtKB">
        <authorList>
            <consortium name="RefSeq"/>
        </authorList>
    </citation>
    <scope>IDENTIFICATION</scope>
</reference>
<protein>
    <submittedName>
        <fullName evidence="3">Uncharacterized protein LOC110768446</fullName>
    </submittedName>
</protein>
<dbReference type="GeneID" id="110768446"/>
<dbReference type="GO" id="GO:0003676">
    <property type="term" value="F:nucleic acid binding"/>
    <property type="evidence" value="ECO:0007669"/>
    <property type="project" value="InterPro"/>
</dbReference>
<sequence length="238" mass="26059">MGWLKSTFELLPTHSSSLVLMTLWALWKDRNSRLWEGTGTSPACLVALAQSWLSDFHHINNVSRIPQANHVLPPRWTAPLEGFSKINVDGFWRADDRIGGFGVVIRNEFGAVLATGAWKRDNLGCSDQTHVVALLAGMKLAADLGITHANFESGSKKTVLAVRKASSFDSPLGVLFADCGALLSHFHSATVAHVPKTCNRVASRLSHFAVSVSQDCLWLLEPPDLLQDLLFEECIPGF</sequence>
<dbReference type="Proteomes" id="UP000515124">
    <property type="component" value="Unplaced"/>
</dbReference>
<organism evidence="2 3">
    <name type="scientific">Prunus avium</name>
    <name type="common">Cherry</name>
    <name type="synonym">Cerasus avium</name>
    <dbReference type="NCBI Taxonomy" id="42229"/>
    <lineage>
        <taxon>Eukaryota</taxon>
        <taxon>Viridiplantae</taxon>
        <taxon>Streptophyta</taxon>
        <taxon>Embryophyta</taxon>
        <taxon>Tracheophyta</taxon>
        <taxon>Spermatophyta</taxon>
        <taxon>Magnoliopsida</taxon>
        <taxon>eudicotyledons</taxon>
        <taxon>Gunneridae</taxon>
        <taxon>Pentapetalae</taxon>
        <taxon>rosids</taxon>
        <taxon>fabids</taxon>
        <taxon>Rosales</taxon>
        <taxon>Rosaceae</taxon>
        <taxon>Amygdaloideae</taxon>
        <taxon>Amygdaleae</taxon>
        <taxon>Prunus</taxon>
    </lineage>
</organism>
<dbReference type="Pfam" id="PF13456">
    <property type="entry name" value="RVT_3"/>
    <property type="match status" value="1"/>
</dbReference>
<dbReference type="SUPFAM" id="SSF53098">
    <property type="entry name" value="Ribonuclease H-like"/>
    <property type="match status" value="1"/>
</dbReference>
<dbReference type="KEGG" id="pavi:110768446"/>
<dbReference type="InterPro" id="IPR044730">
    <property type="entry name" value="RNase_H-like_dom_plant"/>
</dbReference>
<dbReference type="RefSeq" id="XP_021827868.1">
    <property type="nucleotide sequence ID" value="XM_021972176.1"/>
</dbReference>
<dbReference type="PANTHER" id="PTHR47074">
    <property type="entry name" value="BNAC02G40300D PROTEIN"/>
    <property type="match status" value="1"/>
</dbReference>
<dbReference type="InterPro" id="IPR036397">
    <property type="entry name" value="RNaseH_sf"/>
</dbReference>
<evidence type="ECO:0000313" key="2">
    <source>
        <dbReference type="Proteomes" id="UP000515124"/>
    </source>
</evidence>
<dbReference type="InterPro" id="IPR052929">
    <property type="entry name" value="RNase_H-like_EbsB-rel"/>
</dbReference>
<dbReference type="Gene3D" id="3.30.420.10">
    <property type="entry name" value="Ribonuclease H-like superfamily/Ribonuclease H"/>
    <property type="match status" value="1"/>
</dbReference>
<dbReference type="InterPro" id="IPR012337">
    <property type="entry name" value="RNaseH-like_sf"/>
</dbReference>
<name>A0A6P5TK21_PRUAV</name>
<keyword evidence="2" id="KW-1185">Reference proteome</keyword>
<accession>A0A6P5TK21</accession>
<dbReference type="GO" id="GO:0004523">
    <property type="term" value="F:RNA-DNA hybrid ribonuclease activity"/>
    <property type="evidence" value="ECO:0007669"/>
    <property type="project" value="InterPro"/>
</dbReference>
<evidence type="ECO:0000259" key="1">
    <source>
        <dbReference type="Pfam" id="PF13456"/>
    </source>
</evidence>
<feature type="domain" description="RNase H type-1" evidence="1">
    <location>
        <begin position="87"/>
        <end position="208"/>
    </location>
</feature>